<evidence type="ECO:0000256" key="6">
    <source>
        <dbReference type="ARBA" id="ARBA00023015"/>
    </source>
</evidence>
<feature type="region of interest" description="Disordered" evidence="9">
    <location>
        <begin position="309"/>
        <end position="330"/>
    </location>
</feature>
<dbReference type="GO" id="GO:0006355">
    <property type="term" value="P:regulation of DNA-templated transcription"/>
    <property type="evidence" value="ECO:0007669"/>
    <property type="project" value="InterPro"/>
</dbReference>
<evidence type="ECO:0000256" key="1">
    <source>
        <dbReference type="ARBA" id="ARBA00004123"/>
    </source>
</evidence>
<feature type="compositionally biased region" description="Basic and acidic residues" evidence="9">
    <location>
        <begin position="96"/>
        <end position="110"/>
    </location>
</feature>
<evidence type="ECO:0000256" key="7">
    <source>
        <dbReference type="ARBA" id="ARBA00023163"/>
    </source>
</evidence>
<evidence type="ECO:0000313" key="11">
    <source>
        <dbReference type="EMBL" id="KAJ5102595.1"/>
    </source>
</evidence>
<dbReference type="PROSITE" id="PS51640">
    <property type="entry name" value="MRG"/>
    <property type="match status" value="1"/>
</dbReference>
<keyword evidence="12" id="KW-1185">Reference proteome</keyword>
<keyword evidence="5" id="KW-0156">Chromatin regulator</keyword>
<protein>
    <recommendedName>
        <fullName evidence="4">Chromatin modification-related protein EAF3</fullName>
    </recommendedName>
</protein>
<feature type="domain" description="Chromo" evidence="10">
    <location>
        <begin position="20"/>
        <end position="79"/>
    </location>
</feature>
<evidence type="ECO:0000256" key="4">
    <source>
        <dbReference type="ARBA" id="ARBA00018505"/>
    </source>
</evidence>
<dbReference type="SMART" id="SM00298">
    <property type="entry name" value="CHROMO"/>
    <property type="match status" value="1"/>
</dbReference>
<evidence type="ECO:0000259" key="10">
    <source>
        <dbReference type="SMART" id="SM00298"/>
    </source>
</evidence>
<dbReference type="SUPFAM" id="SSF54160">
    <property type="entry name" value="Chromo domain-like"/>
    <property type="match status" value="1"/>
</dbReference>
<evidence type="ECO:0000256" key="5">
    <source>
        <dbReference type="ARBA" id="ARBA00022853"/>
    </source>
</evidence>
<dbReference type="InterPro" id="IPR038217">
    <property type="entry name" value="MRG_C_sf"/>
</dbReference>
<name>A0A9W9FLV7_9EURO</name>
<proteinExistence type="inferred from homology"/>
<dbReference type="InterPro" id="IPR008676">
    <property type="entry name" value="MRG"/>
</dbReference>
<keyword evidence="8" id="KW-0539">Nucleus</keyword>
<comment type="caution">
    <text evidence="11">The sequence shown here is derived from an EMBL/GenBank/DDBJ whole genome shotgun (WGS) entry which is preliminary data.</text>
</comment>
<dbReference type="Pfam" id="PF05712">
    <property type="entry name" value="MRG"/>
    <property type="match status" value="1"/>
</dbReference>
<comment type="similarity">
    <text evidence="2">Belongs to the MRG family.</text>
</comment>
<dbReference type="InterPro" id="IPR026541">
    <property type="entry name" value="MRG_dom"/>
</dbReference>
<dbReference type="GO" id="GO:0032221">
    <property type="term" value="C:Rpd3S complex"/>
    <property type="evidence" value="ECO:0007669"/>
    <property type="project" value="TreeGrafter"/>
</dbReference>
<dbReference type="Pfam" id="PF22732">
    <property type="entry name" value="MSL3_chromo-like"/>
    <property type="match status" value="1"/>
</dbReference>
<evidence type="ECO:0000256" key="8">
    <source>
        <dbReference type="ARBA" id="ARBA00023242"/>
    </source>
</evidence>
<accession>A0A9W9FLV7</accession>
<dbReference type="GO" id="GO:0006338">
    <property type="term" value="P:chromatin remodeling"/>
    <property type="evidence" value="ECO:0007669"/>
    <property type="project" value="UniProtKB-ARBA"/>
</dbReference>
<dbReference type="PANTHER" id="PTHR10880:SF15">
    <property type="entry name" value="MSL COMPLEX SUBUNIT 3"/>
    <property type="match status" value="1"/>
</dbReference>
<dbReference type="InterPro" id="IPR000953">
    <property type="entry name" value="Chromo/chromo_shadow_dom"/>
</dbReference>
<feature type="compositionally biased region" description="Basic and acidic residues" evidence="9">
    <location>
        <begin position="121"/>
        <end position="130"/>
    </location>
</feature>
<dbReference type="EMBL" id="JAPQKI010000004">
    <property type="protein sequence ID" value="KAJ5102595.1"/>
    <property type="molecule type" value="Genomic_DNA"/>
</dbReference>
<dbReference type="Gene3D" id="1.10.274.30">
    <property type="entry name" value="MRG domain"/>
    <property type="match status" value="1"/>
</dbReference>
<organism evidence="11 12">
    <name type="scientific">Penicillium argentinense</name>
    <dbReference type="NCBI Taxonomy" id="1131581"/>
    <lineage>
        <taxon>Eukaryota</taxon>
        <taxon>Fungi</taxon>
        <taxon>Dikarya</taxon>
        <taxon>Ascomycota</taxon>
        <taxon>Pezizomycotina</taxon>
        <taxon>Eurotiomycetes</taxon>
        <taxon>Eurotiomycetidae</taxon>
        <taxon>Eurotiales</taxon>
        <taxon>Aspergillaceae</taxon>
        <taxon>Penicillium</taxon>
    </lineage>
</organism>
<dbReference type="RefSeq" id="XP_056475975.1">
    <property type="nucleotide sequence ID" value="XM_056615618.1"/>
</dbReference>
<feature type="region of interest" description="Disordered" evidence="9">
    <location>
        <begin position="82"/>
        <end position="130"/>
    </location>
</feature>
<feature type="compositionally biased region" description="Basic residues" evidence="9">
    <location>
        <begin position="86"/>
        <end position="95"/>
    </location>
</feature>
<evidence type="ECO:0000313" key="12">
    <source>
        <dbReference type="Proteomes" id="UP001149074"/>
    </source>
</evidence>
<dbReference type="InterPro" id="IPR053820">
    <property type="entry name" value="MSL3_chromo-like"/>
</dbReference>
<dbReference type="OrthoDB" id="124855at2759"/>
<dbReference type="Proteomes" id="UP001149074">
    <property type="component" value="Unassembled WGS sequence"/>
</dbReference>
<dbReference type="PIRSF" id="PIRSF038133">
    <property type="entry name" value="HAT_Nua4_EAF3/MRG15"/>
    <property type="match status" value="1"/>
</dbReference>
<feature type="compositionally biased region" description="Basic residues" evidence="9">
    <location>
        <begin position="321"/>
        <end position="330"/>
    </location>
</feature>
<dbReference type="Gene3D" id="2.30.30.140">
    <property type="match status" value="1"/>
</dbReference>
<evidence type="ECO:0000256" key="2">
    <source>
        <dbReference type="ARBA" id="ARBA00009093"/>
    </source>
</evidence>
<keyword evidence="6" id="KW-0805">Transcription regulation</keyword>
<keyword evidence="7" id="KW-0804">Transcription</keyword>
<sequence length="330" mass="38864">MSSSNYVKDEKVLCFHHEILYDAKIMEVRHQDEKKNGPLEFLVHYKGWKNTWDDWVFEDRLRKINEENRELQTIIRRDAEASLRQRNAKPNKNKRTLSDRGSVRDSEERGSSVPGRGNKRAKGDSELEKEEAFHARPSIRIPMPDNLKAYIVDDWEHVTKNNCVVKLPAENTVRMIFQDYRDEEAPKRSGYRLDVDILDEIIAGMLEYFDVMLDTILLYRIERPQYRILREKFKPLRPKQGPIDVYGAEHLIRLFSLLPELLAQTNMDLRGTQRTRDELAKFALWLSKNSEKYFRTEYIPVEESYADDPEARFPKNATKTKSPKATKASK</sequence>
<evidence type="ECO:0000256" key="3">
    <source>
        <dbReference type="ARBA" id="ARBA00011353"/>
    </source>
</evidence>
<dbReference type="GeneID" id="81354597"/>
<gene>
    <name evidence="11" type="ORF">N7532_003124</name>
</gene>
<reference evidence="11" key="1">
    <citation type="submission" date="2022-11" db="EMBL/GenBank/DDBJ databases">
        <authorList>
            <person name="Petersen C."/>
        </authorList>
    </citation>
    <scope>NUCLEOTIDE SEQUENCE</scope>
    <source>
        <strain evidence="11">IBT 30761</strain>
    </source>
</reference>
<dbReference type="PANTHER" id="PTHR10880">
    <property type="entry name" value="MORTALITY FACTOR 4-LIKE PROTEIN"/>
    <property type="match status" value="1"/>
</dbReference>
<dbReference type="AlphaFoldDB" id="A0A9W9FLV7"/>
<dbReference type="InterPro" id="IPR016197">
    <property type="entry name" value="Chromo-like_dom_sf"/>
</dbReference>
<reference evidence="11" key="2">
    <citation type="journal article" date="2023" name="IMA Fungus">
        <title>Comparative genomic study of the Penicillium genus elucidates a diverse pangenome and 15 lateral gene transfer events.</title>
        <authorList>
            <person name="Petersen C."/>
            <person name="Sorensen T."/>
            <person name="Nielsen M.R."/>
            <person name="Sondergaard T.E."/>
            <person name="Sorensen J.L."/>
            <person name="Fitzpatrick D.A."/>
            <person name="Frisvad J.C."/>
            <person name="Nielsen K.L."/>
        </authorList>
    </citation>
    <scope>NUCLEOTIDE SEQUENCE</scope>
    <source>
        <strain evidence="11">IBT 30761</strain>
    </source>
</reference>
<dbReference type="GO" id="GO:0035267">
    <property type="term" value="C:NuA4 histone acetyltransferase complex"/>
    <property type="evidence" value="ECO:0007669"/>
    <property type="project" value="TreeGrafter"/>
</dbReference>
<evidence type="ECO:0000256" key="9">
    <source>
        <dbReference type="SAM" id="MobiDB-lite"/>
    </source>
</evidence>
<comment type="subunit">
    <text evidence="3">Component of the NuA4 histone acetyltransferase complex.</text>
</comment>
<comment type="subcellular location">
    <subcellularLocation>
        <location evidence="1">Nucleus</location>
    </subcellularLocation>
</comment>